<dbReference type="AlphaFoldDB" id="A0A8C7E411"/>
<accession>A0A8C7E411</accession>
<dbReference type="GeneTree" id="ENSGT01000000221038"/>
<keyword evidence="2" id="KW-1185">Reference proteome</keyword>
<reference evidence="1" key="1">
    <citation type="submission" date="2025-08" db="UniProtKB">
        <authorList>
            <consortium name="Ensembl"/>
        </authorList>
    </citation>
    <scope>IDENTIFICATION</scope>
</reference>
<dbReference type="Proteomes" id="UP000694559">
    <property type="component" value="Unplaced"/>
</dbReference>
<organism evidence="1 2">
    <name type="scientific">Naja naja</name>
    <name type="common">Indian cobra</name>
    <dbReference type="NCBI Taxonomy" id="35670"/>
    <lineage>
        <taxon>Eukaryota</taxon>
        <taxon>Metazoa</taxon>
        <taxon>Chordata</taxon>
        <taxon>Craniata</taxon>
        <taxon>Vertebrata</taxon>
        <taxon>Euteleostomi</taxon>
        <taxon>Lepidosauria</taxon>
        <taxon>Squamata</taxon>
        <taxon>Bifurcata</taxon>
        <taxon>Unidentata</taxon>
        <taxon>Episquamata</taxon>
        <taxon>Toxicofera</taxon>
        <taxon>Serpentes</taxon>
        <taxon>Colubroidea</taxon>
        <taxon>Elapidae</taxon>
        <taxon>Elapinae</taxon>
        <taxon>Naja</taxon>
    </lineage>
</organism>
<dbReference type="Ensembl" id="ENSNNAT00000023261.1">
    <property type="protein sequence ID" value="ENSNNAP00000022192.1"/>
    <property type="gene ID" value="ENSNNAG00000014639.1"/>
</dbReference>
<name>A0A8C7E411_NAJNA</name>
<sequence>LLTGIFLNSYFHIGDSFVVPSIFILYHHGERYEALINARRLNEHIGTSALEIIAVAIKGMTMGVPPAPTVSCVIRDTNSLSILDLTCLLGTAKLNFARICRENRKYCRLTLLTLPGIRFLSILICSNLTQPSILPRSVNEDRDCWGNRLTL</sequence>
<proteinExistence type="predicted"/>
<evidence type="ECO:0000313" key="1">
    <source>
        <dbReference type="Ensembl" id="ENSNNAP00000022192.1"/>
    </source>
</evidence>
<protein>
    <submittedName>
        <fullName evidence="1">Uncharacterized protein</fullName>
    </submittedName>
</protein>
<evidence type="ECO:0000313" key="2">
    <source>
        <dbReference type="Proteomes" id="UP000694559"/>
    </source>
</evidence>
<reference evidence="1" key="2">
    <citation type="submission" date="2025-09" db="UniProtKB">
        <authorList>
            <consortium name="Ensembl"/>
        </authorList>
    </citation>
    <scope>IDENTIFICATION</scope>
</reference>